<dbReference type="SUPFAM" id="SSF50978">
    <property type="entry name" value="WD40 repeat-like"/>
    <property type="match status" value="1"/>
</dbReference>
<evidence type="ECO:0000256" key="6">
    <source>
        <dbReference type="SAM" id="MobiDB-lite"/>
    </source>
</evidence>
<keyword evidence="3" id="KW-0677">Repeat</keyword>
<dbReference type="GO" id="GO:0043596">
    <property type="term" value="C:nuclear replication fork"/>
    <property type="evidence" value="ECO:0007669"/>
    <property type="project" value="TreeGrafter"/>
</dbReference>
<feature type="repeat" description="WD" evidence="5">
    <location>
        <begin position="229"/>
        <end position="270"/>
    </location>
</feature>
<dbReference type="InterPro" id="IPR057646">
    <property type="entry name" value="WD40_WDHD1_1st"/>
</dbReference>
<evidence type="ECO:0000256" key="3">
    <source>
        <dbReference type="ARBA" id="ARBA00022737"/>
    </source>
</evidence>
<evidence type="ECO:0000256" key="2">
    <source>
        <dbReference type="ARBA" id="ARBA00022574"/>
    </source>
</evidence>
<name>A0AA38RC68_9PEZI</name>
<gene>
    <name evidence="10" type="ORF">NKR23_g11319</name>
</gene>
<dbReference type="EMBL" id="JANBVO010000059">
    <property type="protein sequence ID" value="KAJ9132271.1"/>
    <property type="molecule type" value="Genomic_DNA"/>
</dbReference>
<dbReference type="PROSITE" id="PS50294">
    <property type="entry name" value="WD_REPEATS_REGION"/>
    <property type="match status" value="1"/>
</dbReference>
<dbReference type="Gene3D" id="2.130.10.10">
    <property type="entry name" value="YVTN repeat-like/Quinoprotein amine dehydrogenase"/>
    <property type="match status" value="2"/>
</dbReference>
<evidence type="ECO:0000256" key="1">
    <source>
        <dbReference type="ARBA" id="ARBA00004123"/>
    </source>
</evidence>
<feature type="region of interest" description="Disordered" evidence="6">
    <location>
        <begin position="706"/>
        <end position="741"/>
    </location>
</feature>
<evidence type="ECO:0000256" key="5">
    <source>
        <dbReference type="PROSITE-ProRule" id="PRU00221"/>
    </source>
</evidence>
<dbReference type="PANTHER" id="PTHR19932">
    <property type="entry name" value="WD REPEAT AND HMG-BOX DNA BINDING PROTEIN"/>
    <property type="match status" value="1"/>
</dbReference>
<dbReference type="InterPro" id="IPR019775">
    <property type="entry name" value="WD40_repeat_CS"/>
</dbReference>
<dbReference type="InterPro" id="IPR048591">
    <property type="entry name" value="WDHD1/CFT4_hel"/>
</dbReference>
<reference evidence="10" key="1">
    <citation type="submission" date="2022-07" db="EMBL/GenBank/DDBJ databases">
        <title>Fungi with potential for degradation of polypropylene.</title>
        <authorList>
            <person name="Gostincar C."/>
        </authorList>
    </citation>
    <scope>NUCLEOTIDE SEQUENCE</scope>
    <source>
        <strain evidence="10">EXF-13308</strain>
    </source>
</reference>
<accession>A0AA38RC68</accession>
<dbReference type="PANTHER" id="PTHR19932:SF10">
    <property type="entry name" value="WD REPEAT AND HMG-BOX DNA-BINDING PROTEIN 1"/>
    <property type="match status" value="1"/>
</dbReference>
<feature type="domain" description="WDHD1 first WD40" evidence="9">
    <location>
        <begin position="11"/>
        <end position="297"/>
    </location>
</feature>
<proteinExistence type="predicted"/>
<organism evidence="10 11">
    <name type="scientific">Pleurostoma richardsiae</name>
    <dbReference type="NCBI Taxonomy" id="41990"/>
    <lineage>
        <taxon>Eukaryota</taxon>
        <taxon>Fungi</taxon>
        <taxon>Dikarya</taxon>
        <taxon>Ascomycota</taxon>
        <taxon>Pezizomycotina</taxon>
        <taxon>Sordariomycetes</taxon>
        <taxon>Sordariomycetidae</taxon>
        <taxon>Calosphaeriales</taxon>
        <taxon>Pleurostomataceae</taxon>
        <taxon>Pleurostoma</taxon>
    </lineage>
</organism>
<dbReference type="GO" id="GO:0003682">
    <property type="term" value="F:chromatin binding"/>
    <property type="evidence" value="ECO:0007669"/>
    <property type="project" value="TreeGrafter"/>
</dbReference>
<keyword evidence="2 5" id="KW-0853">WD repeat</keyword>
<feature type="region of interest" description="Disordered" evidence="6">
    <location>
        <begin position="1"/>
        <end position="21"/>
    </location>
</feature>
<dbReference type="InterPro" id="IPR015943">
    <property type="entry name" value="WD40/YVTN_repeat-like_dom_sf"/>
</dbReference>
<dbReference type="InterPro" id="IPR022100">
    <property type="entry name" value="WDHD1/CFT4_beta-prop_2nd"/>
</dbReference>
<feature type="compositionally biased region" description="Acidic residues" evidence="6">
    <location>
        <begin position="717"/>
        <end position="737"/>
    </location>
</feature>
<keyword evidence="4" id="KW-0539">Nucleus</keyword>
<feature type="domain" description="WDHD1/CFT4 second beta-propeller" evidence="7">
    <location>
        <begin position="412"/>
        <end position="701"/>
    </location>
</feature>
<evidence type="ECO:0000313" key="10">
    <source>
        <dbReference type="EMBL" id="KAJ9132271.1"/>
    </source>
</evidence>
<keyword evidence="11" id="KW-1185">Reference proteome</keyword>
<comment type="caution">
    <text evidence="10">The sequence shown here is derived from an EMBL/GenBank/DDBJ whole genome shotgun (WGS) entry which is preliminary data.</text>
</comment>
<dbReference type="Pfam" id="PF12341">
    <property type="entry name" value="Mcl1_mid"/>
    <property type="match status" value="1"/>
</dbReference>
<evidence type="ECO:0000259" key="9">
    <source>
        <dbReference type="Pfam" id="PF24817"/>
    </source>
</evidence>
<dbReference type="PROSITE" id="PS00678">
    <property type="entry name" value="WD_REPEATS_1"/>
    <property type="match status" value="1"/>
</dbReference>
<evidence type="ECO:0000313" key="11">
    <source>
        <dbReference type="Proteomes" id="UP001174694"/>
    </source>
</evidence>
<dbReference type="Pfam" id="PF24817">
    <property type="entry name" value="WD40_WDHD1_1st"/>
    <property type="match status" value="1"/>
</dbReference>
<evidence type="ECO:0000259" key="8">
    <source>
        <dbReference type="Pfam" id="PF20946"/>
    </source>
</evidence>
<dbReference type="GO" id="GO:0000278">
    <property type="term" value="P:mitotic cell cycle"/>
    <property type="evidence" value="ECO:0007669"/>
    <property type="project" value="TreeGrafter"/>
</dbReference>
<evidence type="ECO:0000256" key="4">
    <source>
        <dbReference type="ARBA" id="ARBA00023242"/>
    </source>
</evidence>
<evidence type="ECO:0000259" key="7">
    <source>
        <dbReference type="Pfam" id="PF12341"/>
    </source>
</evidence>
<dbReference type="InterPro" id="IPR001680">
    <property type="entry name" value="WD40_rpt"/>
</dbReference>
<sequence length="854" mass="95256">MATITPRVRPRPAHTQGSTHCAYTPDGTKLVTVGSNNTIRLYKTGFDGEPANIDECQEQNIGVATNNDFFVVGSEDGTVSLYSLESKTFERFLLRCSLPVRDIALSPDSKWCAVASDELTVKLVATDDNKQMRHLAEHGKPTKHLAFDPKGTMLALSCTDGFVYVYSLTSEEPELIKKVDGVIGALETESEASSEVIWHPDGRAFAAPTPTRDILVISKNDWEKQRTFMNGHEGDITALAWSPNGAMLASAGKDKKLLIWETKSQSVIARYECANVMDIAWHPTNNLVSFTTTDGEVYICPDLISSQYSMLLRLPQQPAPFIHDPLAEISANARRPQVNIYKTGLPDRRAGSPDDIDSILDDGFGDVDDDFVVDDDGAGYTLNGLKRAHDDDDLDGGRSSKRMNLMQPHYHEAFQPGSTPWRGNRKYLCLNLIGFVWTVDQDSHNTVTVEFYDHEFHRDFHFTDTFLYDKACLNENGSLFSCPPRDDTPATIFYRPHETWTQRSDWRTQLPKGEAVLAMSLSESFVTVTTTANYVRVYTLFGIPYRVYRPKSTPMVTCASWRDYVLTVGNGPVSGDGSTKLLYTIENVKRDEICQNEDTVALPEGVTVKSVFFSDSGDPCIYDSTGTLLTLLHWRQPSQASWVPLLDTRLLPRLASGRKSESYFPIAVADNKFHCIILKGGDQYPYFPRPLLSEFEFSVPLTSAPAPAKKRSREANGDEAEGDGDEDSSAEAEDEDSETRKLEQQFLLRGIQAAQMRDLAESTSGGHAQRAALARLELEIDKTLLQLLAVECREGEERGMRALEMVELMRDRTGRMIEAAGKVAERYGRTILGEKIREVGERRVGGAMETEEDF</sequence>
<dbReference type="PROSITE" id="PS50082">
    <property type="entry name" value="WD_REPEATS_2"/>
    <property type="match status" value="1"/>
</dbReference>
<dbReference type="Pfam" id="PF20946">
    <property type="entry name" value="Ctf4_C"/>
    <property type="match status" value="1"/>
</dbReference>
<protein>
    <submittedName>
        <fullName evidence="10">Minichromosome loss protein 1</fullName>
    </submittedName>
</protein>
<dbReference type="GO" id="GO:0006281">
    <property type="term" value="P:DNA repair"/>
    <property type="evidence" value="ECO:0007669"/>
    <property type="project" value="TreeGrafter"/>
</dbReference>
<feature type="domain" description="WDHD1/CFT4 helical bundle" evidence="8">
    <location>
        <begin position="741"/>
        <end position="844"/>
    </location>
</feature>
<comment type="subcellular location">
    <subcellularLocation>
        <location evidence="1">Nucleus</location>
    </subcellularLocation>
</comment>
<dbReference type="SMART" id="SM00320">
    <property type="entry name" value="WD40"/>
    <property type="match status" value="6"/>
</dbReference>
<dbReference type="GO" id="GO:0006261">
    <property type="term" value="P:DNA-templated DNA replication"/>
    <property type="evidence" value="ECO:0007669"/>
    <property type="project" value="TreeGrafter"/>
</dbReference>
<dbReference type="InterPro" id="IPR036322">
    <property type="entry name" value="WD40_repeat_dom_sf"/>
</dbReference>
<dbReference type="AlphaFoldDB" id="A0AA38RC68"/>
<dbReference type="Proteomes" id="UP001174694">
    <property type="component" value="Unassembled WGS sequence"/>
</dbReference>